<evidence type="ECO:0000313" key="4">
    <source>
        <dbReference type="Proteomes" id="UP000601597"/>
    </source>
</evidence>
<feature type="domain" description="ABC-type transport auxiliary lipoprotein component" evidence="2">
    <location>
        <begin position="45"/>
        <end position="202"/>
    </location>
</feature>
<keyword evidence="1" id="KW-1133">Transmembrane helix</keyword>
<accession>A0ABQ3AUY8</accession>
<dbReference type="Proteomes" id="UP000601597">
    <property type="component" value="Unassembled WGS sequence"/>
</dbReference>
<keyword evidence="1" id="KW-0812">Transmembrane</keyword>
<feature type="transmembrane region" description="Helical" evidence="1">
    <location>
        <begin position="12"/>
        <end position="30"/>
    </location>
</feature>
<dbReference type="EMBL" id="BMXV01000002">
    <property type="protein sequence ID" value="GGY66924.1"/>
    <property type="molecule type" value="Genomic_DNA"/>
</dbReference>
<evidence type="ECO:0000259" key="2">
    <source>
        <dbReference type="Pfam" id="PF03886"/>
    </source>
</evidence>
<dbReference type="PROSITE" id="PS51257">
    <property type="entry name" value="PROKAR_LIPOPROTEIN"/>
    <property type="match status" value="1"/>
</dbReference>
<sequence>MIPRSASRGLRIVTFAVLAMTVAGCSIALFPDKQALRIFTLPYGYEPAKTAGQRTDTLPALKVVRPQASGVLAGRRMLIESRPNELSAYSTVRWIADAPVLLRDHLVRALRESPGMSSVVTDASGSGSDVTLTSNLLAFQEVRTQETSGVRIYLQAQLVENGSRRTLATRDFDIRLPVDGEQIRAVVAALGKVSDQLATELADWTRSELADY</sequence>
<keyword evidence="4" id="KW-1185">Reference proteome</keyword>
<name>A0ABQ3AUY8_9GAMM</name>
<comment type="caution">
    <text evidence="3">The sequence shown here is derived from an EMBL/GenBank/DDBJ whole genome shotgun (WGS) entry which is preliminary data.</text>
</comment>
<protein>
    <recommendedName>
        <fullName evidence="2">ABC-type transport auxiliary lipoprotein component domain-containing protein</fullName>
    </recommendedName>
</protein>
<gene>
    <name evidence="3" type="ORF">GCM10007071_12320</name>
</gene>
<proteinExistence type="predicted"/>
<organism evidence="3 4">
    <name type="scientific">Marinobacter zhanjiangensis</name>
    <dbReference type="NCBI Taxonomy" id="578215"/>
    <lineage>
        <taxon>Bacteria</taxon>
        <taxon>Pseudomonadati</taxon>
        <taxon>Pseudomonadota</taxon>
        <taxon>Gammaproteobacteria</taxon>
        <taxon>Pseudomonadales</taxon>
        <taxon>Marinobacteraceae</taxon>
        <taxon>Marinobacter</taxon>
    </lineage>
</organism>
<keyword evidence="1" id="KW-0472">Membrane</keyword>
<evidence type="ECO:0000256" key="1">
    <source>
        <dbReference type="SAM" id="Phobius"/>
    </source>
</evidence>
<dbReference type="SUPFAM" id="SSF159594">
    <property type="entry name" value="XCC0632-like"/>
    <property type="match status" value="1"/>
</dbReference>
<reference evidence="4" key="1">
    <citation type="journal article" date="2019" name="Int. J. Syst. Evol. Microbiol.">
        <title>The Global Catalogue of Microorganisms (GCM) 10K type strain sequencing project: providing services to taxonomists for standard genome sequencing and annotation.</title>
        <authorList>
            <consortium name="The Broad Institute Genomics Platform"/>
            <consortium name="The Broad Institute Genome Sequencing Center for Infectious Disease"/>
            <person name="Wu L."/>
            <person name="Ma J."/>
        </authorList>
    </citation>
    <scope>NUCLEOTIDE SEQUENCE [LARGE SCALE GENOMIC DNA]</scope>
    <source>
        <strain evidence="4">KCTC 22280</strain>
    </source>
</reference>
<dbReference type="Gene3D" id="3.40.50.10610">
    <property type="entry name" value="ABC-type transport auxiliary lipoprotein component"/>
    <property type="match status" value="1"/>
</dbReference>
<evidence type="ECO:0000313" key="3">
    <source>
        <dbReference type="EMBL" id="GGY66924.1"/>
    </source>
</evidence>
<dbReference type="RefSeq" id="WP_189574340.1">
    <property type="nucleotide sequence ID" value="NZ_BMXV01000002.1"/>
</dbReference>
<dbReference type="InterPro" id="IPR005586">
    <property type="entry name" value="ABC_trans_aux"/>
</dbReference>
<dbReference type="Pfam" id="PF03886">
    <property type="entry name" value="ABC_trans_aux"/>
    <property type="match status" value="1"/>
</dbReference>